<gene>
    <name evidence="1" type="ORF">DFQ03_0598</name>
</gene>
<dbReference type="AlphaFoldDB" id="A0A4R7DD47"/>
<accession>A0A4R7DD47</accession>
<dbReference type="EMBL" id="SNZW01000011">
    <property type="protein sequence ID" value="TDS18887.1"/>
    <property type="molecule type" value="Genomic_DNA"/>
</dbReference>
<name>A0A4R7DD47_9FLAO</name>
<comment type="caution">
    <text evidence="1">The sequence shown here is derived from an EMBL/GenBank/DDBJ whole genome shotgun (WGS) entry which is preliminary data.</text>
</comment>
<proteinExistence type="predicted"/>
<evidence type="ECO:0000313" key="2">
    <source>
        <dbReference type="Proteomes" id="UP000295274"/>
    </source>
</evidence>
<sequence>MVRIIGYKERENEEGTPFFLLELQGGIEMVLSQITNRYYATAKRAFISSTFDEATCHALTGTEMPGRIVKEECEPYQYVIKETGEEITLAHRWAYLPEDAPEPKKIEKSPTEQLEAEISTFSTNGVHELV</sequence>
<protein>
    <submittedName>
        <fullName evidence="1">Uncharacterized protein</fullName>
    </submittedName>
</protein>
<dbReference type="RefSeq" id="WP_133671510.1">
    <property type="nucleotide sequence ID" value="NZ_SNZW01000011.1"/>
</dbReference>
<dbReference type="Proteomes" id="UP000295274">
    <property type="component" value="Unassembled WGS sequence"/>
</dbReference>
<organism evidence="1 2">
    <name type="scientific">Maribacter caenipelagi</name>
    <dbReference type="NCBI Taxonomy" id="1447781"/>
    <lineage>
        <taxon>Bacteria</taxon>
        <taxon>Pseudomonadati</taxon>
        <taxon>Bacteroidota</taxon>
        <taxon>Flavobacteriia</taxon>
        <taxon>Flavobacteriales</taxon>
        <taxon>Flavobacteriaceae</taxon>
        <taxon>Maribacter</taxon>
    </lineage>
</organism>
<keyword evidence="2" id="KW-1185">Reference proteome</keyword>
<evidence type="ECO:0000313" key="1">
    <source>
        <dbReference type="EMBL" id="TDS18887.1"/>
    </source>
</evidence>
<dbReference type="OrthoDB" id="676860at2"/>
<reference evidence="1 2" key="1">
    <citation type="submission" date="2019-03" db="EMBL/GenBank/DDBJ databases">
        <title>Genomic Encyclopedia of Type Strains, Phase III (KMG-III): the genomes of soil and plant-associated and newly described type strains.</title>
        <authorList>
            <person name="Whitman W."/>
        </authorList>
    </citation>
    <scope>NUCLEOTIDE SEQUENCE [LARGE SCALE GENOMIC DNA]</scope>
    <source>
        <strain evidence="1 2">CECT 8455</strain>
    </source>
</reference>